<evidence type="ECO:0000256" key="9">
    <source>
        <dbReference type="ARBA" id="ARBA00022884"/>
    </source>
</evidence>
<dbReference type="InterPro" id="IPR010920">
    <property type="entry name" value="LSM_dom_sf"/>
</dbReference>
<keyword evidence="6" id="KW-0507">mRNA processing</keyword>
<keyword evidence="3" id="KW-0488">Methylation</keyword>
<evidence type="ECO:0000256" key="1">
    <source>
        <dbReference type="ARBA" id="ARBA00004123"/>
    </source>
</evidence>
<sequence>AQGGYSSHPISSTQHGSKLRHSLPSSRRFLQLKLGCDPELIPGEPRVLTNTLSGNDIDGETALEQVKQQPTALTCQPWAEAVRGAGWSEPRTTPPAWVERGQVLPSGGRVGAVQPAPRLRSAALWRLRSFFPSASACGPFKHGGAGAGARSARAASPARPPSPRLDVSSDSFDPLLALYAPRLPPIPYPNAPASTTWRVRELPQDRGPGRRARARAGSGRGRGLGVPSAPGPSGRTRRRPDAPAPDPERIQRLRRLMVAKEEGDGAAGAGRRGPGRSRKAPRNVLTRMPLHEGSPLGELHRCIREGVKVNVHIRTFKGLRGVCTGFLVAFDKFWNMALTDVDETYRKPVLGKAYERDSSLTLTRLFDRLKLQDSSKKEADSKSAVEDSTLSRYSQTSTWKLASVWGRGDTDRGSHKRSRSVPSSLQASAREESRSELSGRTTRTEGSSVGGTFSRATTLSRGQSRKKKRKPKVDYQQVFTRHINQIFIRGENVLLVHLAQ</sequence>
<evidence type="ECO:0000256" key="2">
    <source>
        <dbReference type="ARBA" id="ARBA00006850"/>
    </source>
</evidence>
<evidence type="ECO:0000256" key="4">
    <source>
        <dbReference type="ARBA" id="ARBA00022499"/>
    </source>
</evidence>
<evidence type="ECO:0000313" key="17">
    <source>
        <dbReference type="Proteomes" id="UP000233100"/>
    </source>
</evidence>
<dbReference type="GO" id="GO:0071204">
    <property type="term" value="C:histone pre-mRNA 3'end processing complex"/>
    <property type="evidence" value="ECO:0007669"/>
    <property type="project" value="Ensembl"/>
</dbReference>
<dbReference type="SUPFAM" id="SSF50182">
    <property type="entry name" value="Sm-like ribonucleoproteins"/>
    <property type="match status" value="2"/>
</dbReference>
<keyword evidence="4" id="KW-1017">Isopeptide bond</keyword>
<keyword evidence="8" id="KW-0832">Ubl conjugation</keyword>
<dbReference type="GeneTree" id="ENSGT00390000012944"/>
<feature type="compositionally biased region" description="Polar residues" evidence="14">
    <location>
        <begin position="1"/>
        <end position="16"/>
    </location>
</feature>
<dbReference type="Bgee" id="ENSMFAG00000034084">
    <property type="expression patterns" value="Expressed in thymus and 13 other cell types or tissues"/>
</dbReference>
<name>A0A2K5TS17_MACFA</name>
<keyword evidence="5" id="KW-0597">Phosphoprotein</keyword>
<evidence type="ECO:0000313" key="16">
    <source>
        <dbReference type="Ensembl" id="ENSMFAP00000002851.2"/>
    </source>
</evidence>
<proteinExistence type="inferred from homology"/>
<dbReference type="STRING" id="9541.ENSMFAP00000002851"/>
<evidence type="ECO:0000256" key="11">
    <source>
        <dbReference type="ARBA" id="ARBA00023274"/>
    </source>
</evidence>
<accession>A0A2K5TS17</accession>
<evidence type="ECO:0000256" key="14">
    <source>
        <dbReference type="SAM" id="MobiDB-lite"/>
    </source>
</evidence>
<dbReference type="GO" id="GO:0071209">
    <property type="term" value="F:U7 snRNA binding"/>
    <property type="evidence" value="ECO:0007669"/>
    <property type="project" value="Ensembl"/>
</dbReference>
<feature type="compositionally biased region" description="Low complexity" evidence="14">
    <location>
        <begin position="148"/>
        <end position="157"/>
    </location>
</feature>
<comment type="subcellular location">
    <subcellularLocation>
        <location evidence="1">Nucleus</location>
    </subcellularLocation>
</comment>
<protein>
    <recommendedName>
        <fullName evidence="13">U7 snRNA-associated Sm-like protein LSm11</fullName>
    </recommendedName>
</protein>
<dbReference type="AlphaFoldDB" id="A0A2K5TS17"/>
<evidence type="ECO:0000256" key="5">
    <source>
        <dbReference type="ARBA" id="ARBA00022553"/>
    </source>
</evidence>
<evidence type="ECO:0000256" key="6">
    <source>
        <dbReference type="ARBA" id="ARBA00022664"/>
    </source>
</evidence>
<evidence type="ECO:0000256" key="3">
    <source>
        <dbReference type="ARBA" id="ARBA00022481"/>
    </source>
</evidence>
<feature type="compositionally biased region" description="Basic and acidic residues" evidence="14">
    <location>
        <begin position="198"/>
        <end position="208"/>
    </location>
</feature>
<evidence type="ECO:0000256" key="8">
    <source>
        <dbReference type="ARBA" id="ARBA00022843"/>
    </source>
</evidence>
<dbReference type="FunFam" id="2.30.30.100:FF:000158">
    <property type="entry name" value="LSM11, U7 small nuclear RNA associated"/>
    <property type="match status" value="1"/>
</dbReference>
<reference evidence="16" key="2">
    <citation type="submission" date="2025-08" db="UniProtKB">
        <authorList>
            <consortium name="Ensembl"/>
        </authorList>
    </citation>
    <scope>IDENTIFICATION</scope>
</reference>
<evidence type="ECO:0000256" key="12">
    <source>
        <dbReference type="ARBA" id="ARBA00058923"/>
    </source>
</evidence>
<dbReference type="GO" id="GO:0005683">
    <property type="term" value="C:U7 snRNP"/>
    <property type="evidence" value="ECO:0007669"/>
    <property type="project" value="Ensembl"/>
</dbReference>
<dbReference type="InterPro" id="IPR039267">
    <property type="entry name" value="Lsm11"/>
</dbReference>
<dbReference type="PROSITE" id="PS52002">
    <property type="entry name" value="SM"/>
    <property type="match status" value="1"/>
</dbReference>
<dbReference type="InterPro" id="IPR047575">
    <property type="entry name" value="Sm"/>
</dbReference>
<evidence type="ECO:0000256" key="10">
    <source>
        <dbReference type="ARBA" id="ARBA00023242"/>
    </source>
</evidence>
<dbReference type="GO" id="GO:0005697">
    <property type="term" value="C:telomerase holoenzyme complex"/>
    <property type="evidence" value="ECO:0007669"/>
    <property type="project" value="Ensembl"/>
</dbReference>
<feature type="region of interest" description="Disordered" evidence="14">
    <location>
        <begin position="406"/>
        <end position="473"/>
    </location>
</feature>
<dbReference type="CDD" id="cd01739">
    <property type="entry name" value="LSm11_M"/>
    <property type="match status" value="1"/>
</dbReference>
<dbReference type="PANTHER" id="PTHR21415">
    <property type="entry name" value="U7 SNRNA-ASSOCIATED SM-LIKE PROTEIN LSM11"/>
    <property type="match status" value="1"/>
</dbReference>
<dbReference type="VEuPathDB" id="HostDB:ENSMFAG00000034084"/>
<evidence type="ECO:0000256" key="7">
    <source>
        <dbReference type="ARBA" id="ARBA00022737"/>
    </source>
</evidence>
<feature type="region of interest" description="Disordered" evidence="14">
    <location>
        <begin position="183"/>
        <end position="280"/>
    </location>
</feature>
<evidence type="ECO:0000259" key="15">
    <source>
        <dbReference type="PROSITE" id="PS52002"/>
    </source>
</evidence>
<keyword evidence="9" id="KW-0694">RNA-binding</keyword>
<keyword evidence="10" id="KW-0539">Nucleus</keyword>
<reference evidence="16 17" key="1">
    <citation type="submission" date="2013-03" db="EMBL/GenBank/DDBJ databases">
        <authorList>
            <person name="Warren W."/>
            <person name="Wilson R.K."/>
        </authorList>
    </citation>
    <scope>NUCLEOTIDE SEQUENCE</scope>
</reference>
<feature type="domain" description="Sm" evidence="15">
    <location>
        <begin position="294"/>
        <end position="369"/>
    </location>
</feature>
<dbReference type="SMART" id="SM00651">
    <property type="entry name" value="Sm"/>
    <property type="match status" value="1"/>
</dbReference>
<evidence type="ECO:0000256" key="13">
    <source>
        <dbReference type="ARBA" id="ARBA00071916"/>
    </source>
</evidence>
<dbReference type="Proteomes" id="UP000233100">
    <property type="component" value="Chromosome 6"/>
</dbReference>
<organism evidence="16 17">
    <name type="scientific">Macaca fascicularis</name>
    <name type="common">Crab-eating macaque</name>
    <name type="synonym">Cynomolgus monkey</name>
    <dbReference type="NCBI Taxonomy" id="9541"/>
    <lineage>
        <taxon>Eukaryota</taxon>
        <taxon>Metazoa</taxon>
        <taxon>Chordata</taxon>
        <taxon>Craniata</taxon>
        <taxon>Vertebrata</taxon>
        <taxon>Euteleostomi</taxon>
        <taxon>Mammalia</taxon>
        <taxon>Eutheria</taxon>
        <taxon>Euarchontoglires</taxon>
        <taxon>Primates</taxon>
        <taxon>Haplorrhini</taxon>
        <taxon>Catarrhini</taxon>
        <taxon>Cercopithecidae</taxon>
        <taxon>Cercopithecinae</taxon>
        <taxon>Macaca</taxon>
    </lineage>
</organism>
<keyword evidence="17" id="KW-1185">Reference proteome</keyword>
<dbReference type="InterPro" id="IPR034109">
    <property type="entry name" value="Lsm11_M"/>
</dbReference>
<dbReference type="GO" id="GO:1902275">
    <property type="term" value="P:regulation of chromatin organization"/>
    <property type="evidence" value="ECO:0007669"/>
    <property type="project" value="Ensembl"/>
</dbReference>
<dbReference type="GO" id="GO:0006398">
    <property type="term" value="P:mRNA 3'-end processing by stem-loop binding and cleavage"/>
    <property type="evidence" value="ECO:0007669"/>
    <property type="project" value="Ensembl"/>
</dbReference>
<comment type="function">
    <text evidence="12">Component of the U7 snRNP complex that is involved in the histone 3'-end pre-mRNA processing. Increases U7 snRNA levels but not histone 3'-end pre-mRNA processing activity, when overexpressed. Required for cell cycle progression from G1 to S phases. Binds specifically to the Sm-binding site of U7 snRNA.</text>
</comment>
<keyword evidence="7" id="KW-0677">Repeat</keyword>
<keyword evidence="11" id="KW-0687">Ribonucleoprotein</keyword>
<feature type="region of interest" description="Disordered" evidence="14">
    <location>
        <begin position="1"/>
        <end position="22"/>
    </location>
</feature>
<dbReference type="Gene3D" id="2.30.30.100">
    <property type="match status" value="1"/>
</dbReference>
<dbReference type="GO" id="GO:1900087">
    <property type="term" value="P:positive regulation of G1/S transition of mitotic cell cycle"/>
    <property type="evidence" value="ECO:0007669"/>
    <property type="project" value="Ensembl"/>
</dbReference>
<gene>
    <name evidence="16" type="primary">LSM11</name>
</gene>
<dbReference type="GO" id="GO:0016604">
    <property type="term" value="C:nuclear body"/>
    <property type="evidence" value="ECO:0007669"/>
    <property type="project" value="Ensembl"/>
</dbReference>
<reference evidence="16" key="3">
    <citation type="submission" date="2025-09" db="UniProtKB">
        <authorList>
            <consortium name="Ensembl"/>
        </authorList>
    </citation>
    <scope>IDENTIFICATION</scope>
</reference>
<dbReference type="PANTHER" id="PTHR21415:SF1">
    <property type="entry name" value="U7 SNRNA-ASSOCIATED SM-LIKE PROTEIN LSM11"/>
    <property type="match status" value="1"/>
</dbReference>
<dbReference type="InterPro" id="IPR001163">
    <property type="entry name" value="Sm_dom_euk/arc"/>
</dbReference>
<comment type="similarity">
    <text evidence="2">Belongs to the snRNP Sm proteins family.</text>
</comment>
<dbReference type="Ensembl" id="ENSMFAT00000028002.2">
    <property type="protein sequence ID" value="ENSMFAP00000002851.2"/>
    <property type="gene ID" value="ENSMFAG00000034084.2"/>
</dbReference>
<feature type="compositionally biased region" description="Polar residues" evidence="14">
    <location>
        <begin position="446"/>
        <end position="462"/>
    </location>
</feature>
<feature type="region of interest" description="Disordered" evidence="14">
    <location>
        <begin position="143"/>
        <end position="169"/>
    </location>
</feature>